<protein>
    <submittedName>
        <fullName evidence="1">Uncharacterized protein</fullName>
    </submittedName>
</protein>
<sequence length="119" mass="14645">MREQLKKFKNQDVVLTAEVKTVKYRRYADRFSKYKKNVHILLKNIKINGEFIDHIWLQERNKFYEEYKPLTGQTVKFKVKIKPYIKKKDFVYVEDYGIQRLSKIMSKEVYDEQKPFKKK</sequence>
<dbReference type="Proteomes" id="UP001170310">
    <property type="component" value="Unassembled WGS sequence"/>
</dbReference>
<name>A0AAW7YRU5_9STAP</name>
<gene>
    <name evidence="1" type="ORF">Q4528_12390</name>
</gene>
<comment type="caution">
    <text evidence="1">The sequence shown here is derived from an EMBL/GenBank/DDBJ whole genome shotgun (WGS) entry which is preliminary data.</text>
</comment>
<dbReference type="AlphaFoldDB" id="A0AAW7YRU5"/>
<accession>A0AAW7YRU5</accession>
<dbReference type="RefSeq" id="WP_002477895.1">
    <property type="nucleotide sequence ID" value="NZ_JAUOQO010000018.1"/>
</dbReference>
<dbReference type="EMBL" id="JAUOQO010000018">
    <property type="protein sequence ID" value="MDO6574926.1"/>
    <property type="molecule type" value="Genomic_DNA"/>
</dbReference>
<keyword evidence="2" id="KW-1185">Reference proteome</keyword>
<reference evidence="1" key="1">
    <citation type="submission" date="2023-07" db="EMBL/GenBank/DDBJ databases">
        <title>Genome content predicts the carbon catabolic preferences of heterotrophic bacteria.</title>
        <authorList>
            <person name="Gralka M."/>
        </authorList>
    </citation>
    <scope>NUCLEOTIDE SEQUENCE</scope>
    <source>
        <strain evidence="1">E2R20</strain>
    </source>
</reference>
<evidence type="ECO:0000313" key="1">
    <source>
        <dbReference type="EMBL" id="MDO6574926.1"/>
    </source>
</evidence>
<proteinExistence type="predicted"/>
<organism evidence="1 2">
    <name type="scientific">Staphylococcus pasteuri_A</name>
    <dbReference type="NCBI Taxonomy" id="3062664"/>
    <lineage>
        <taxon>Bacteria</taxon>
        <taxon>Bacillati</taxon>
        <taxon>Bacillota</taxon>
        <taxon>Bacilli</taxon>
        <taxon>Bacillales</taxon>
        <taxon>Staphylococcaceae</taxon>
        <taxon>Staphylococcus</taxon>
    </lineage>
</organism>
<evidence type="ECO:0000313" key="2">
    <source>
        <dbReference type="Proteomes" id="UP001170310"/>
    </source>
</evidence>